<keyword evidence="2" id="KW-1185">Reference proteome</keyword>
<proteinExistence type="predicted"/>
<evidence type="ECO:0000313" key="2">
    <source>
        <dbReference type="Proteomes" id="UP000253919"/>
    </source>
</evidence>
<reference evidence="1 2" key="1">
    <citation type="submission" date="2018-04" db="EMBL/GenBank/DDBJ databases">
        <title>Adhaeribacter sp. HMF7616 genome sequencing and assembly.</title>
        <authorList>
            <person name="Kang H."/>
            <person name="Kang J."/>
            <person name="Cha I."/>
            <person name="Kim H."/>
            <person name="Joh K."/>
        </authorList>
    </citation>
    <scope>NUCLEOTIDE SEQUENCE [LARGE SCALE GENOMIC DNA]</scope>
    <source>
        <strain evidence="1 2">HMF7616</strain>
    </source>
</reference>
<accession>A0A369QJ49</accession>
<protein>
    <submittedName>
        <fullName evidence="1">Uncharacterized protein</fullName>
    </submittedName>
</protein>
<name>A0A369QJ49_9BACT</name>
<dbReference type="Proteomes" id="UP000253919">
    <property type="component" value="Unassembled WGS sequence"/>
</dbReference>
<organism evidence="1 2">
    <name type="scientific">Adhaeribacter pallidiroseus</name>
    <dbReference type="NCBI Taxonomy" id="2072847"/>
    <lineage>
        <taxon>Bacteria</taxon>
        <taxon>Pseudomonadati</taxon>
        <taxon>Bacteroidota</taxon>
        <taxon>Cytophagia</taxon>
        <taxon>Cytophagales</taxon>
        <taxon>Hymenobacteraceae</taxon>
        <taxon>Adhaeribacter</taxon>
    </lineage>
</organism>
<evidence type="ECO:0000313" key="1">
    <source>
        <dbReference type="EMBL" id="RDC64931.1"/>
    </source>
</evidence>
<gene>
    <name evidence="1" type="ORF">AHMF7616_03553</name>
</gene>
<comment type="caution">
    <text evidence="1">The sequence shown here is derived from an EMBL/GenBank/DDBJ whole genome shotgun (WGS) entry which is preliminary data.</text>
</comment>
<dbReference type="EMBL" id="QASA01000001">
    <property type="protein sequence ID" value="RDC64931.1"/>
    <property type="molecule type" value="Genomic_DNA"/>
</dbReference>
<sequence>MGIVMGRVRGSGLYPFSDGQSLIGLGRNLTKSQSKFSHTQSAASNSLTLNIHHLDSIFFKFSVIQEGPI</sequence>
<dbReference type="AlphaFoldDB" id="A0A369QJ49"/>